<dbReference type="GO" id="GO:0010181">
    <property type="term" value="F:FMN binding"/>
    <property type="evidence" value="ECO:0007669"/>
    <property type="project" value="InterPro"/>
</dbReference>
<keyword evidence="3" id="KW-0813">Transport</keyword>
<dbReference type="PRINTS" id="PR00369">
    <property type="entry name" value="FLAVODOXIN"/>
</dbReference>
<evidence type="ECO:0000256" key="3">
    <source>
        <dbReference type="ARBA" id="ARBA00022982"/>
    </source>
</evidence>
<dbReference type="InterPro" id="IPR029039">
    <property type="entry name" value="Flavoprotein-like_sf"/>
</dbReference>
<evidence type="ECO:0000313" key="6">
    <source>
        <dbReference type="Proteomes" id="UP000461670"/>
    </source>
</evidence>
<dbReference type="PANTHER" id="PTHR19384">
    <property type="entry name" value="NITRIC OXIDE SYNTHASE-RELATED"/>
    <property type="match status" value="1"/>
</dbReference>
<reference evidence="6" key="1">
    <citation type="journal article" date="2020" name="MBio">
        <title>Horizontal gene transfer to a defensive symbiont with a reduced genome amongst a multipartite beetle microbiome.</title>
        <authorList>
            <person name="Waterworth S.C."/>
            <person name="Florez L.V."/>
            <person name="Rees E.R."/>
            <person name="Hertweck C."/>
            <person name="Kaltenpoth M."/>
            <person name="Kwan J.C."/>
        </authorList>
    </citation>
    <scope>NUCLEOTIDE SEQUENCE [LARGE SCALE GENOMIC DNA]</scope>
</reference>
<organism evidence="5 6">
    <name type="scientific">Paracidovorax wautersii</name>
    <dbReference type="NCBI Taxonomy" id="1177982"/>
    <lineage>
        <taxon>Bacteria</taxon>
        <taxon>Pseudomonadati</taxon>
        <taxon>Pseudomonadota</taxon>
        <taxon>Betaproteobacteria</taxon>
        <taxon>Burkholderiales</taxon>
        <taxon>Comamonadaceae</taxon>
        <taxon>Paracidovorax</taxon>
    </lineage>
</organism>
<dbReference type="InterPro" id="IPR001094">
    <property type="entry name" value="Flavdoxin-like"/>
</dbReference>
<protein>
    <recommendedName>
        <fullName evidence="4">Flavodoxin-like domain-containing protein</fullName>
    </recommendedName>
</protein>
<evidence type="ECO:0000313" key="5">
    <source>
        <dbReference type="EMBL" id="KAF1017966.1"/>
    </source>
</evidence>
<dbReference type="InterPro" id="IPR008254">
    <property type="entry name" value="Flavodoxin/NO_synth"/>
</dbReference>
<dbReference type="AlphaFoldDB" id="A0A7V8FKI5"/>
<dbReference type="GO" id="GO:0005829">
    <property type="term" value="C:cytosol"/>
    <property type="evidence" value="ECO:0007669"/>
    <property type="project" value="TreeGrafter"/>
</dbReference>
<evidence type="ECO:0000256" key="2">
    <source>
        <dbReference type="ARBA" id="ARBA00022643"/>
    </source>
</evidence>
<dbReference type="PANTHER" id="PTHR19384:SF84">
    <property type="entry name" value="METHIONINE SYNTHASE REDUCTASE"/>
    <property type="match status" value="1"/>
</dbReference>
<dbReference type="Proteomes" id="UP000461670">
    <property type="component" value="Unassembled WGS sequence"/>
</dbReference>
<accession>A0A7V8FKI5</accession>
<dbReference type="SUPFAM" id="SSF52218">
    <property type="entry name" value="Flavoproteins"/>
    <property type="match status" value="1"/>
</dbReference>
<keyword evidence="2" id="KW-0288">FMN</keyword>
<keyword evidence="1" id="KW-0285">Flavoprotein</keyword>
<evidence type="ECO:0000256" key="1">
    <source>
        <dbReference type="ARBA" id="ARBA00022630"/>
    </source>
</evidence>
<comment type="caution">
    <text evidence="5">The sequence shown here is derived from an EMBL/GenBank/DDBJ whole genome shotgun (WGS) entry which is preliminary data.</text>
</comment>
<dbReference type="PROSITE" id="PS50902">
    <property type="entry name" value="FLAVODOXIN_LIKE"/>
    <property type="match status" value="1"/>
</dbReference>
<dbReference type="Pfam" id="PF00258">
    <property type="entry name" value="Flavodoxin_1"/>
    <property type="match status" value="1"/>
</dbReference>
<dbReference type="GO" id="GO:0050660">
    <property type="term" value="F:flavin adenine dinucleotide binding"/>
    <property type="evidence" value="ECO:0007669"/>
    <property type="project" value="TreeGrafter"/>
</dbReference>
<dbReference type="GO" id="GO:0050667">
    <property type="term" value="P:homocysteine metabolic process"/>
    <property type="evidence" value="ECO:0007669"/>
    <property type="project" value="TreeGrafter"/>
</dbReference>
<dbReference type="EMBL" id="WNDQ01000100">
    <property type="protein sequence ID" value="KAF1017966.1"/>
    <property type="molecule type" value="Genomic_DNA"/>
</dbReference>
<sequence>MPSAKLKILVGTMSQTAYSVAQSIEMSCADDTLAVEVVLLDDQATLDLFEPRADVLHLVCTSTFGSGDVPDNAQALYAAFDSAPRYLGGVRYGVIALGDSAYGDTFAMGGQRFDDKLADLGATRLGEVLRLDASEVLDPEDVAAAWAADWLEQAQQPCDLAPVSRTPL</sequence>
<proteinExistence type="predicted"/>
<dbReference type="GO" id="GO:0009086">
    <property type="term" value="P:methionine biosynthetic process"/>
    <property type="evidence" value="ECO:0007669"/>
    <property type="project" value="TreeGrafter"/>
</dbReference>
<keyword evidence="3" id="KW-0249">Electron transport</keyword>
<name>A0A7V8FKI5_9BURK</name>
<dbReference type="GO" id="GO:0030586">
    <property type="term" value="F:[methionine synthase] reductase (NADPH) activity"/>
    <property type="evidence" value="ECO:0007669"/>
    <property type="project" value="TreeGrafter"/>
</dbReference>
<gene>
    <name evidence="5" type="ORF">GAK30_03813</name>
</gene>
<dbReference type="Gene3D" id="3.40.50.360">
    <property type="match status" value="1"/>
</dbReference>
<evidence type="ECO:0000259" key="4">
    <source>
        <dbReference type="PROSITE" id="PS50902"/>
    </source>
</evidence>
<feature type="domain" description="Flavodoxin-like" evidence="4">
    <location>
        <begin position="6"/>
        <end position="151"/>
    </location>
</feature>